<name>A0A3P8SNX7_AMPPE</name>
<keyword evidence="5" id="KW-0812">Transmembrane</keyword>
<evidence type="ECO:0000256" key="1">
    <source>
        <dbReference type="ARBA" id="ARBA00022729"/>
    </source>
</evidence>
<feature type="domain" description="Ig-like" evidence="6">
    <location>
        <begin position="849"/>
        <end position="940"/>
    </location>
</feature>
<keyword evidence="1" id="KW-0732">Signal</keyword>
<keyword evidence="5" id="KW-0472">Membrane</keyword>
<dbReference type="InterPro" id="IPR007110">
    <property type="entry name" value="Ig-like_dom"/>
</dbReference>
<dbReference type="STRING" id="161767.ENSAPEP00000013867"/>
<dbReference type="CDD" id="cd00096">
    <property type="entry name" value="Ig"/>
    <property type="match status" value="1"/>
</dbReference>
<evidence type="ECO:0000256" key="4">
    <source>
        <dbReference type="ARBA" id="ARBA00023319"/>
    </source>
</evidence>
<dbReference type="PROSITE" id="PS50835">
    <property type="entry name" value="IG_LIKE"/>
    <property type="match status" value="10"/>
</dbReference>
<dbReference type="GeneTree" id="ENSGT01100000263479"/>
<evidence type="ECO:0000313" key="8">
    <source>
        <dbReference type="Proteomes" id="UP000265080"/>
    </source>
</evidence>
<feature type="domain" description="Ig-like" evidence="6">
    <location>
        <begin position="348"/>
        <end position="410"/>
    </location>
</feature>
<dbReference type="AlphaFoldDB" id="A0A3P8SNX7"/>
<keyword evidence="5" id="KW-1133">Transmembrane helix</keyword>
<accession>A0A3P8SNX7</accession>
<dbReference type="Ensembl" id="ENSAPET00000014230.1">
    <property type="protein sequence ID" value="ENSAPEP00000013867.1"/>
    <property type="gene ID" value="ENSAPEG00000009842.1"/>
</dbReference>
<dbReference type="Pfam" id="PF13895">
    <property type="entry name" value="Ig_2"/>
    <property type="match status" value="3"/>
</dbReference>
<feature type="transmembrane region" description="Helical" evidence="5">
    <location>
        <begin position="1022"/>
        <end position="1041"/>
    </location>
</feature>
<feature type="domain" description="Ig-like" evidence="6">
    <location>
        <begin position="507"/>
        <end position="595"/>
    </location>
</feature>
<feature type="domain" description="Ig-like" evidence="6">
    <location>
        <begin position="600"/>
        <end position="638"/>
    </location>
</feature>
<evidence type="ECO:0000256" key="3">
    <source>
        <dbReference type="ARBA" id="ARBA00023180"/>
    </source>
</evidence>
<feature type="domain" description="Ig-like" evidence="6">
    <location>
        <begin position="142"/>
        <end position="233"/>
    </location>
</feature>
<feature type="domain" description="Ig-like" evidence="6">
    <location>
        <begin position="652"/>
        <end position="761"/>
    </location>
</feature>
<organism evidence="7 8">
    <name type="scientific">Amphiprion percula</name>
    <name type="common">Orange clownfish</name>
    <name type="synonym">Lutjanus percula</name>
    <dbReference type="NCBI Taxonomy" id="161767"/>
    <lineage>
        <taxon>Eukaryota</taxon>
        <taxon>Metazoa</taxon>
        <taxon>Chordata</taxon>
        <taxon>Craniata</taxon>
        <taxon>Vertebrata</taxon>
        <taxon>Euteleostomi</taxon>
        <taxon>Actinopterygii</taxon>
        <taxon>Neopterygii</taxon>
        <taxon>Teleostei</taxon>
        <taxon>Neoteleostei</taxon>
        <taxon>Acanthomorphata</taxon>
        <taxon>Ovalentaria</taxon>
        <taxon>Pomacentridae</taxon>
        <taxon>Amphiprion</taxon>
    </lineage>
</organism>
<keyword evidence="2" id="KW-1015">Disulfide bond</keyword>
<dbReference type="SMART" id="SM00408">
    <property type="entry name" value="IGc2"/>
    <property type="match status" value="9"/>
</dbReference>
<dbReference type="InterPro" id="IPR013783">
    <property type="entry name" value="Ig-like_fold"/>
</dbReference>
<dbReference type="OMA" id="CKARNTG"/>
<protein>
    <recommendedName>
        <fullName evidence="6">Ig-like domain-containing protein</fullName>
    </recommendedName>
</protein>
<dbReference type="Gene3D" id="2.60.40.10">
    <property type="entry name" value="Immunoglobulins"/>
    <property type="match status" value="11"/>
</dbReference>
<evidence type="ECO:0000256" key="5">
    <source>
        <dbReference type="SAM" id="Phobius"/>
    </source>
</evidence>
<dbReference type="Proteomes" id="UP000265080">
    <property type="component" value="Chromosome 7"/>
</dbReference>
<dbReference type="SMART" id="SM00409">
    <property type="entry name" value="IG"/>
    <property type="match status" value="11"/>
</dbReference>
<dbReference type="PANTHER" id="PTHR44337:SF20">
    <property type="entry name" value="CARCINOEMBRYONIC ANTIGEN-RELATED CELL ADHESION MOLECULE 5-RELATED"/>
    <property type="match status" value="1"/>
</dbReference>
<dbReference type="Pfam" id="PF13927">
    <property type="entry name" value="Ig_3"/>
    <property type="match status" value="3"/>
</dbReference>
<reference evidence="7" key="3">
    <citation type="submission" date="2025-09" db="UniProtKB">
        <authorList>
            <consortium name="Ensembl"/>
        </authorList>
    </citation>
    <scope>IDENTIFICATION</scope>
</reference>
<reference evidence="7 8" key="1">
    <citation type="submission" date="2018-03" db="EMBL/GenBank/DDBJ databases">
        <title>Finding Nemo's genes: A chromosome-scale reference assembly of the genome of the orange clownfish Amphiprion percula.</title>
        <authorList>
            <person name="Lehmann R."/>
        </authorList>
    </citation>
    <scope>NUCLEOTIDE SEQUENCE</scope>
</reference>
<reference evidence="7" key="2">
    <citation type="submission" date="2025-08" db="UniProtKB">
        <authorList>
            <consortium name="Ensembl"/>
        </authorList>
    </citation>
    <scope>IDENTIFICATION</scope>
</reference>
<feature type="domain" description="Ig-like" evidence="6">
    <location>
        <begin position="767"/>
        <end position="846"/>
    </location>
</feature>
<keyword evidence="8" id="KW-1185">Reference proteome</keyword>
<sequence length="1043" mass="113212">MSHIIFILTRQCSDHIVVPNVNSNGKDAGLKYCKFFCFVGFLASGAVEVQPSINPAAVGQTVTLSLSASLRSGTWAVGESLILTWLGNQQAVFPSHSGRASVNVHTGDLTLSSVTVDDSGVYVVQSSDPQLKANASITVLEPISNVTLSVHQTELMEFNSSAELTCSVSSGSSFSYLWMNGSSEVSATGRLQLTDGGSTLAVVNVTRYDQGPFRCCVFNPVSNSSSDSYKCLFRCMSRFPDGPDNMALTVNGQNTTSFSAGSNLTILCSSQSDPPAQLQWAFRGELVNVTGPLLELSHVSEDQSGPYSCLAFNNYTNMHDNITTHIMIASECVTIVVTTSMFLHMFFLMCSVSNGSSLSFEWLDGNSTVTAGGQVLLSNGNATLTILNVTHHYQGPFRCKVSNGISHEISAPVHLNISYGPSNTTMMITPMKDTYKTGSKITLSCSAESSPPAMIKWIVDGVYLNQSGPQLQLENVTQGNSGHYTCVLHNTVTSRFTMHFSFLLIDPITAVVVKPTSGPAMLHEPFTLQCEVAGSADTILWWMDGQPISADNATVFGMNNKTLTLNSVQPSDNGHYKCQAFNSVSNMTSSPYTVNVIYGPEMPTITGPTAVKTGDNVTLSCYASSNPPSHYKWYFNGSLVSNMSEYITPHLPKETVRKYICMAFNNVTGQNSSAYIMLTVVAPDNLATEGNSYNLTCNVTGPADHVYWMKNGELLHENNRTVFSMDNKTVSFIPLNHYDTGDYQCMAVNAVGNMTSPLHMLLVNFGPETPIIQVPAVAETGGYVVFNCSAMSVPPSHFSWWYNGSMVANTSVFKAGPLSLNMTGEYTCMAYNNVTGKNSTNSAMLTVIEAIESVMVQNSTTPINNENFTLTCDVGGPYDTIYWMKDNMKLNMTNPHSSYHIEKNMLHFTPVTTYNDGSYQCVATNQAAQHENGPLSVTISGPDSAELGTSGVSLTCSADSRPECHFYWFLNNQSNPLTNGPVITFSVTKESEGTYICKARNPVTNITMYQSKTFAVSGDEKANYLFIAMLVLFFMLNTINISK</sequence>
<evidence type="ECO:0000259" key="6">
    <source>
        <dbReference type="PROSITE" id="PS50835"/>
    </source>
</evidence>
<keyword evidence="3" id="KW-0325">Glycoprotein</keyword>
<dbReference type="InterPro" id="IPR013151">
    <property type="entry name" value="Immunoglobulin_dom"/>
</dbReference>
<evidence type="ECO:0000313" key="7">
    <source>
        <dbReference type="Ensembl" id="ENSAPEP00000013867.1"/>
    </source>
</evidence>
<keyword evidence="4" id="KW-0393">Immunoglobulin domain</keyword>
<dbReference type="PANTHER" id="PTHR44337">
    <property type="entry name" value="CARCINOEMBRYONIC ANTIGEN-RELATED CELL ADHESION MOLECULE 8"/>
    <property type="match status" value="1"/>
</dbReference>
<evidence type="ECO:0000256" key="2">
    <source>
        <dbReference type="ARBA" id="ARBA00023157"/>
    </source>
</evidence>
<dbReference type="InterPro" id="IPR003598">
    <property type="entry name" value="Ig_sub2"/>
</dbReference>
<feature type="domain" description="Ig-like" evidence="6">
    <location>
        <begin position="421"/>
        <end position="497"/>
    </location>
</feature>
<dbReference type="Pfam" id="PF00047">
    <property type="entry name" value="ig"/>
    <property type="match status" value="1"/>
</dbReference>
<proteinExistence type="predicted"/>
<dbReference type="SUPFAM" id="SSF48726">
    <property type="entry name" value="Immunoglobulin"/>
    <property type="match status" value="9"/>
</dbReference>
<feature type="domain" description="Ig-like" evidence="6">
    <location>
        <begin position="948"/>
        <end position="1015"/>
    </location>
</feature>
<dbReference type="InterPro" id="IPR052598">
    <property type="entry name" value="IgSF_CEA-related"/>
</dbReference>
<feature type="domain" description="Ig-like" evidence="6">
    <location>
        <begin position="243"/>
        <end position="323"/>
    </location>
</feature>
<dbReference type="InterPro" id="IPR036179">
    <property type="entry name" value="Ig-like_dom_sf"/>
</dbReference>
<dbReference type="InterPro" id="IPR003599">
    <property type="entry name" value="Ig_sub"/>
</dbReference>